<dbReference type="eggNOG" id="COG4235">
    <property type="taxonomic scope" value="Bacteria"/>
</dbReference>
<dbReference type="PANTHER" id="PTHR47870">
    <property type="entry name" value="CYTOCHROME C-TYPE BIOGENESIS PROTEIN CCMH"/>
    <property type="match status" value="1"/>
</dbReference>
<feature type="domain" description="Cytochrome c-type biogenesis protein H TPR" evidence="8">
    <location>
        <begin position="115"/>
        <end position="272"/>
    </location>
</feature>
<evidence type="ECO:0000256" key="5">
    <source>
        <dbReference type="PROSITE-ProRule" id="PRU00339"/>
    </source>
</evidence>
<feature type="transmembrane region" description="Helical" evidence="6">
    <location>
        <begin position="90"/>
        <end position="108"/>
    </location>
</feature>
<accession>A0A0A4A1P3</accession>
<name>A0A0A4A1P3_9GAMM</name>
<dbReference type="InterPro" id="IPR011990">
    <property type="entry name" value="TPR-like_helical_dom_sf"/>
</dbReference>
<dbReference type="InterPro" id="IPR056412">
    <property type="entry name" value="Ig_CycH"/>
</dbReference>
<feature type="domain" description="Cytochrome c-type biogenesis protein H Ig-like" evidence="7">
    <location>
        <begin position="294"/>
        <end position="399"/>
    </location>
</feature>
<proteinExistence type="predicted"/>
<keyword evidence="2" id="KW-0677">Repeat</keyword>
<dbReference type="Gene3D" id="1.25.40.10">
    <property type="entry name" value="Tetratricopeptide repeat domain"/>
    <property type="match status" value="1"/>
</dbReference>
<evidence type="ECO:0000256" key="6">
    <source>
        <dbReference type="SAM" id="Phobius"/>
    </source>
</evidence>
<comment type="caution">
    <text evidence="9">The sequence shown here is derived from an EMBL/GenBank/DDBJ whole genome shotgun (WGS) entry which is preliminary data.</text>
</comment>
<evidence type="ECO:0000259" key="8">
    <source>
        <dbReference type="Pfam" id="PF23914"/>
    </source>
</evidence>
<keyword evidence="6" id="KW-0472">Membrane</keyword>
<protein>
    <submittedName>
        <fullName evidence="9">Cytochrome C</fullName>
    </submittedName>
</protein>
<dbReference type="NCBIfam" id="TIGR03142">
    <property type="entry name" value="cytochro_ccmI"/>
    <property type="match status" value="1"/>
</dbReference>
<reference evidence="9 10" key="1">
    <citation type="submission" date="2014-10" db="EMBL/GenBank/DDBJ databases">
        <title>Genome sequence of Erwinia typographi M043b.</title>
        <authorList>
            <person name="Chan K.-G."/>
            <person name="Tan W.-S."/>
        </authorList>
    </citation>
    <scope>NUCLEOTIDE SEQUENCE [LARGE SCALE GENOMIC DNA]</scope>
    <source>
        <strain evidence="9 10">M043b</strain>
    </source>
</reference>
<dbReference type="Pfam" id="PF23914">
    <property type="entry name" value="TPR_CcmH_CycH"/>
    <property type="match status" value="1"/>
</dbReference>
<dbReference type="InterPro" id="IPR051263">
    <property type="entry name" value="C-type_cytochrome_biogenesis"/>
</dbReference>
<dbReference type="GO" id="GO:0005886">
    <property type="term" value="C:plasma membrane"/>
    <property type="evidence" value="ECO:0007669"/>
    <property type="project" value="TreeGrafter"/>
</dbReference>
<keyword evidence="3" id="KW-0201">Cytochrome c-type biogenesis</keyword>
<dbReference type="RefSeq" id="WP_034895042.1">
    <property type="nucleotide sequence ID" value="NZ_JRUQ01000044.1"/>
</dbReference>
<dbReference type="SUPFAM" id="SSF48452">
    <property type="entry name" value="TPR-like"/>
    <property type="match status" value="1"/>
</dbReference>
<dbReference type="PANTHER" id="PTHR47870:SF2">
    <property type="entry name" value="FORMATE-DEPENDENT NITRITE REDUCTASE COMPLEX SUBUNIT NRFF"/>
    <property type="match status" value="1"/>
</dbReference>
<feature type="transmembrane region" description="Helical" evidence="6">
    <location>
        <begin position="6"/>
        <end position="24"/>
    </location>
</feature>
<dbReference type="EMBL" id="JRUQ01000044">
    <property type="protein sequence ID" value="KGT91858.1"/>
    <property type="molecule type" value="Genomic_DNA"/>
</dbReference>
<evidence type="ECO:0000256" key="1">
    <source>
        <dbReference type="ARBA" id="ARBA00004196"/>
    </source>
</evidence>
<gene>
    <name evidence="9" type="ORF">NG99_15960</name>
</gene>
<comment type="subcellular location">
    <subcellularLocation>
        <location evidence="1">Cell envelope</location>
    </subcellularLocation>
</comment>
<dbReference type="InterPro" id="IPR019734">
    <property type="entry name" value="TPR_rpt"/>
</dbReference>
<keyword evidence="6" id="KW-0812">Transmembrane</keyword>
<keyword evidence="10" id="KW-1185">Reference proteome</keyword>
<evidence type="ECO:0000256" key="4">
    <source>
        <dbReference type="ARBA" id="ARBA00022803"/>
    </source>
</evidence>
<dbReference type="Pfam" id="PF23892">
    <property type="entry name" value="Ig_CycH"/>
    <property type="match status" value="1"/>
</dbReference>
<dbReference type="InterPro" id="IPR017560">
    <property type="entry name" value="Cyt_c_biogenesis_CcmI"/>
</dbReference>
<dbReference type="AlphaFoldDB" id="A0A0A4A1P3"/>
<organism evidence="9 10">
    <name type="scientific">Erwinia typographi</name>
    <dbReference type="NCBI Taxonomy" id="371042"/>
    <lineage>
        <taxon>Bacteria</taxon>
        <taxon>Pseudomonadati</taxon>
        <taxon>Pseudomonadota</taxon>
        <taxon>Gammaproteobacteria</taxon>
        <taxon>Enterobacterales</taxon>
        <taxon>Erwiniaceae</taxon>
        <taxon>Erwinia</taxon>
    </lineage>
</organism>
<dbReference type="GO" id="GO:0030313">
    <property type="term" value="C:cell envelope"/>
    <property type="evidence" value="ECO:0007669"/>
    <property type="project" value="UniProtKB-SubCell"/>
</dbReference>
<evidence type="ECO:0000256" key="2">
    <source>
        <dbReference type="ARBA" id="ARBA00022737"/>
    </source>
</evidence>
<keyword evidence="4 5" id="KW-0802">TPR repeat</keyword>
<evidence type="ECO:0000259" key="7">
    <source>
        <dbReference type="Pfam" id="PF23892"/>
    </source>
</evidence>
<dbReference type="PROSITE" id="PS50005">
    <property type="entry name" value="TPR"/>
    <property type="match status" value="1"/>
</dbReference>
<keyword evidence="6" id="KW-1133">Transmembrane helix</keyword>
<dbReference type="OrthoDB" id="9776053at2"/>
<evidence type="ECO:0000313" key="10">
    <source>
        <dbReference type="Proteomes" id="UP000030351"/>
    </source>
</evidence>
<feature type="repeat" description="TPR" evidence="5">
    <location>
        <begin position="164"/>
        <end position="197"/>
    </location>
</feature>
<dbReference type="Proteomes" id="UP000030351">
    <property type="component" value="Unassembled WGS sequence"/>
</dbReference>
<dbReference type="GO" id="GO:0017004">
    <property type="term" value="P:cytochrome complex assembly"/>
    <property type="evidence" value="ECO:0007669"/>
    <property type="project" value="UniProtKB-KW"/>
</dbReference>
<dbReference type="InterPro" id="IPR056413">
    <property type="entry name" value="TPR_CcmH_CycH"/>
</dbReference>
<evidence type="ECO:0000256" key="3">
    <source>
        <dbReference type="ARBA" id="ARBA00022748"/>
    </source>
</evidence>
<sequence>MGGFWLTLFGLLVASCALLLIAGGRKHRPVAIARDALNKSFYHQRLKELEEDEEQGVVGERQQMIRELQQTLLLDIPQDEEIVERSVGRWVLVPGMLVLVVVSLGFYFKTGGFAQVMSWQQVQNDLPALRAQVMDPNARPLNMEELARLGLGVRSSLQQDPQNVNDWLMLGRIGMVLNNAATATQAFQHAMQLAPDNPEVKLSYADVLTRSPDPEDNRQAGVMLNEMLKTDGGNLRVLSLLAFNAFSQQRYPEAIANWQKMLQLLPADDKRVAMIQRSIEQAKTESGKQNSHLALSVSLAAGAEKMLPAGGVLYISVADGVSPVPVAVKKLPLSHFPLSLTLDDSNAMMPERLLSAQHQVQVRVRISRDGSANPQPGDWFGTSAVSPFDGHQQLSVEINQQQP</sequence>
<dbReference type="STRING" id="371042.NG99_15960"/>
<evidence type="ECO:0000313" key="9">
    <source>
        <dbReference type="EMBL" id="KGT91858.1"/>
    </source>
</evidence>